<dbReference type="GO" id="GO:0006508">
    <property type="term" value="P:proteolysis"/>
    <property type="evidence" value="ECO:0007669"/>
    <property type="project" value="UniProtKB-KW"/>
</dbReference>
<dbReference type="CDD" id="cd08022">
    <property type="entry name" value="M28_PSMA_like"/>
    <property type="match status" value="1"/>
</dbReference>
<evidence type="ECO:0000256" key="11">
    <source>
        <dbReference type="ARBA" id="ARBA00022989"/>
    </source>
</evidence>
<keyword evidence="13 17" id="KW-0472">Membrane</keyword>
<evidence type="ECO:0000256" key="5">
    <source>
        <dbReference type="ARBA" id="ARBA00022670"/>
    </source>
</evidence>
<dbReference type="AlphaFoldDB" id="A0A6P8IBY5"/>
<dbReference type="SUPFAM" id="SSF47672">
    <property type="entry name" value="Transferrin receptor-like dimerisation domain"/>
    <property type="match status" value="1"/>
</dbReference>
<dbReference type="InParanoid" id="A0A6P8IBY5"/>
<dbReference type="RefSeq" id="XP_031564916.1">
    <property type="nucleotide sequence ID" value="XM_031709056.1"/>
</dbReference>
<comment type="subcellular location">
    <subcellularLocation>
        <location evidence="2">Membrane</location>
        <topology evidence="2">Single-pass type II membrane protein</topology>
    </subcellularLocation>
</comment>
<dbReference type="InterPro" id="IPR007365">
    <property type="entry name" value="TFR-like_dimer_dom"/>
</dbReference>
<dbReference type="Gene3D" id="1.20.930.40">
    <property type="entry name" value="Transferrin receptor-like, dimerisation domain"/>
    <property type="match status" value="1"/>
</dbReference>
<evidence type="ECO:0000256" key="13">
    <source>
        <dbReference type="ARBA" id="ARBA00023136"/>
    </source>
</evidence>
<dbReference type="Proteomes" id="UP000515163">
    <property type="component" value="Unplaced"/>
</dbReference>
<proteinExistence type="inferred from homology"/>
<comment type="similarity">
    <text evidence="3">Belongs to the peptidase M28 family. M28B subfamily.</text>
</comment>
<keyword evidence="6 17" id="KW-0812">Transmembrane</keyword>
<keyword evidence="11 17" id="KW-1133">Transmembrane helix</keyword>
<dbReference type="Pfam" id="PF04389">
    <property type="entry name" value="Peptidase_M28"/>
    <property type="match status" value="1"/>
</dbReference>
<dbReference type="InterPro" id="IPR036757">
    <property type="entry name" value="TFR-like_dimer_dom_sf"/>
</dbReference>
<evidence type="ECO:0000259" key="18">
    <source>
        <dbReference type="Pfam" id="PF02225"/>
    </source>
</evidence>
<evidence type="ECO:0000256" key="4">
    <source>
        <dbReference type="ARBA" id="ARBA00022645"/>
    </source>
</evidence>
<protein>
    <recommendedName>
        <fullName evidence="16">glutamate carboxypeptidase II</fullName>
        <ecNumber evidence="16">3.4.17.21</ecNumber>
    </recommendedName>
</protein>
<evidence type="ECO:0000256" key="16">
    <source>
        <dbReference type="ARBA" id="ARBA00066561"/>
    </source>
</evidence>
<keyword evidence="21" id="KW-1185">Reference proteome</keyword>
<evidence type="ECO:0000256" key="9">
    <source>
        <dbReference type="ARBA" id="ARBA00022833"/>
    </source>
</evidence>
<keyword evidence="4" id="KW-0121">Carboxypeptidase</keyword>
<keyword evidence="14" id="KW-0325">Glycoprotein</keyword>
<keyword evidence="12" id="KW-0482">Metalloprotease</keyword>
<dbReference type="GO" id="GO:0004181">
    <property type="term" value="F:metallocarboxypeptidase activity"/>
    <property type="evidence" value="ECO:0007669"/>
    <property type="project" value="UniProtKB-EC"/>
</dbReference>
<dbReference type="GO" id="GO:0046872">
    <property type="term" value="F:metal ion binding"/>
    <property type="evidence" value="ECO:0007669"/>
    <property type="project" value="UniProtKB-KW"/>
</dbReference>
<keyword evidence="10" id="KW-0735">Signal-anchor</keyword>
<evidence type="ECO:0000256" key="2">
    <source>
        <dbReference type="ARBA" id="ARBA00004606"/>
    </source>
</evidence>
<dbReference type="Gene3D" id="3.50.30.30">
    <property type="match status" value="1"/>
</dbReference>
<evidence type="ECO:0000256" key="10">
    <source>
        <dbReference type="ARBA" id="ARBA00022968"/>
    </source>
</evidence>
<dbReference type="KEGG" id="aten:116300231"/>
<dbReference type="EC" id="3.4.17.21" evidence="16"/>
<dbReference type="InterPro" id="IPR039373">
    <property type="entry name" value="Peptidase_M28B"/>
</dbReference>
<evidence type="ECO:0000256" key="12">
    <source>
        <dbReference type="ARBA" id="ARBA00023049"/>
    </source>
</evidence>
<dbReference type="Pfam" id="PF04253">
    <property type="entry name" value="TFR_dimer"/>
    <property type="match status" value="1"/>
</dbReference>
<gene>
    <name evidence="22" type="primary">LOC116300231</name>
</gene>
<dbReference type="PANTHER" id="PTHR10404:SF78">
    <property type="entry name" value="N-ACETYLATED ALPHA-LINKED ACIDIC DIPEPTIDASE 2"/>
    <property type="match status" value="1"/>
</dbReference>
<keyword evidence="5" id="KW-0645">Protease</keyword>
<evidence type="ECO:0000256" key="17">
    <source>
        <dbReference type="SAM" id="Phobius"/>
    </source>
</evidence>
<feature type="domain" description="Peptidase M28" evidence="20">
    <location>
        <begin position="356"/>
        <end position="555"/>
    </location>
</feature>
<evidence type="ECO:0000256" key="8">
    <source>
        <dbReference type="ARBA" id="ARBA00022801"/>
    </source>
</evidence>
<keyword evidence="8" id="KW-0378">Hydrolase</keyword>
<dbReference type="GO" id="GO:0016020">
    <property type="term" value="C:membrane"/>
    <property type="evidence" value="ECO:0007669"/>
    <property type="project" value="UniProtKB-SubCell"/>
</dbReference>
<dbReference type="OrthoDB" id="5841748at2759"/>
<sequence length="738" mass="84024">MECEISDTRIQTFPKKRIIFCGVFLAVVIFFIGFLIGFFAFKHANDPDLENASKNQHKADYEEYHDRFLKQVSAENLGKNLRFFSSRVHLAGSTRQKELAEYLAKKWREYGLEVEMPEYEVLLSKPQADQPNKITIENNGTVEYTIEGKIKLFPDPRKNDTVDFYPFVGYSPNKTVEGDLVYVNYGGETDYEELERRNISVEGKIVLARAPSIRLASKKGAIGFISFPNPSYSAPDGTSEDKTYPNGKWLSKDAVQPWSSFRVPYSGEKLTPGLPATKGIFRKPYNESQMLNIPAQPISYGQAKDLLRKLKGDEAPSTWQIPGFNMTLRIGPGFQTSGSKVKLQVNTQVTMTPIYNVIGTIRGSEEPDRYVIVGNHRDSWVFGAVDALSGTTTTNEIAQVLGSLIKSGWRPRRTIKICSWGGEEWGLFGSAEWVEENSKIIQERTIAYVNLDIAVSGNFVLRARASPLFKSITHKWAKRIKDPTNPDTTMFATWLQKNPSQFIPGDPQLYNNFRSSDYVMFYDYLGIPSSDYGYWYGYKNESYMYPVYHTTEDTFYWMQKFVDPRFQVHKAMAQFSGGLILDLADSPLIPYKVYDFAKMLNICYNILDQSNLMESHNIREEHMKYLQDAVEKFVQNAKAFEEKKSKASGFNSLQLRMINDQMVQVEKAFIAPEGLLGKPYDRHVAFNFGFRNIEDVQASFPGVTHAAYNALETGDWDEVRKQISLVIHSVRVATGIIA</sequence>
<feature type="domain" description="PA" evidence="18">
    <location>
        <begin position="176"/>
        <end position="248"/>
    </location>
</feature>
<feature type="domain" description="Transferrin receptor-like dimerisation" evidence="19">
    <location>
        <begin position="622"/>
        <end position="736"/>
    </location>
</feature>
<evidence type="ECO:0000256" key="6">
    <source>
        <dbReference type="ARBA" id="ARBA00022692"/>
    </source>
</evidence>
<evidence type="ECO:0000313" key="22">
    <source>
        <dbReference type="RefSeq" id="XP_031564916.1"/>
    </source>
</evidence>
<name>A0A6P8IBY5_ACTTE</name>
<comment type="cofactor">
    <cofactor evidence="1">
        <name>Zn(2+)</name>
        <dbReference type="ChEBI" id="CHEBI:29105"/>
    </cofactor>
</comment>
<dbReference type="InterPro" id="IPR046450">
    <property type="entry name" value="PA_dom_sf"/>
</dbReference>
<comment type="catalytic activity">
    <reaction evidence="15">
        <text>Release of an unsubstituted, C-terminal glutamyl residue, typically from Ac-Asp-Glu or folylpoly-gamma-glutamates.</text>
        <dbReference type="EC" id="3.4.17.21"/>
    </reaction>
</comment>
<evidence type="ECO:0000256" key="1">
    <source>
        <dbReference type="ARBA" id="ARBA00001947"/>
    </source>
</evidence>
<keyword evidence="9" id="KW-0862">Zinc</keyword>
<evidence type="ECO:0000256" key="7">
    <source>
        <dbReference type="ARBA" id="ARBA00022723"/>
    </source>
</evidence>
<evidence type="ECO:0000259" key="20">
    <source>
        <dbReference type="Pfam" id="PF04389"/>
    </source>
</evidence>
<dbReference type="PANTHER" id="PTHR10404">
    <property type="entry name" value="N-ACETYLATED-ALPHA-LINKED ACIDIC DIPEPTIDASE"/>
    <property type="match status" value="1"/>
</dbReference>
<dbReference type="FunFam" id="3.40.630.10:FF:000009">
    <property type="entry name" value="N-acetylated-alpha-linked acidic dipeptidase 2"/>
    <property type="match status" value="1"/>
</dbReference>
<dbReference type="InterPro" id="IPR007484">
    <property type="entry name" value="Peptidase_M28"/>
</dbReference>
<evidence type="ECO:0000256" key="3">
    <source>
        <dbReference type="ARBA" id="ARBA00005634"/>
    </source>
</evidence>
<evidence type="ECO:0000256" key="15">
    <source>
        <dbReference type="ARBA" id="ARBA00052003"/>
    </source>
</evidence>
<keyword evidence="7" id="KW-0479">Metal-binding</keyword>
<dbReference type="GeneID" id="116300231"/>
<reference evidence="22" key="1">
    <citation type="submission" date="2025-08" db="UniProtKB">
        <authorList>
            <consortium name="RefSeq"/>
        </authorList>
    </citation>
    <scope>IDENTIFICATION</scope>
    <source>
        <tissue evidence="22">Tentacle</tissue>
    </source>
</reference>
<evidence type="ECO:0000313" key="21">
    <source>
        <dbReference type="Proteomes" id="UP000515163"/>
    </source>
</evidence>
<dbReference type="SUPFAM" id="SSF52025">
    <property type="entry name" value="PA domain"/>
    <property type="match status" value="1"/>
</dbReference>
<dbReference type="FunFam" id="3.50.30.30:FF:000045">
    <property type="entry name" value="Predicted protein"/>
    <property type="match status" value="1"/>
</dbReference>
<feature type="transmembrane region" description="Helical" evidence="17">
    <location>
        <begin position="18"/>
        <end position="41"/>
    </location>
</feature>
<dbReference type="Gene3D" id="3.40.630.10">
    <property type="entry name" value="Zn peptidases"/>
    <property type="match status" value="1"/>
</dbReference>
<evidence type="ECO:0000259" key="19">
    <source>
        <dbReference type="Pfam" id="PF04253"/>
    </source>
</evidence>
<dbReference type="SUPFAM" id="SSF53187">
    <property type="entry name" value="Zn-dependent exopeptidases"/>
    <property type="match status" value="1"/>
</dbReference>
<accession>A0A6P8IBY5</accession>
<dbReference type="Pfam" id="PF02225">
    <property type="entry name" value="PA"/>
    <property type="match status" value="1"/>
</dbReference>
<evidence type="ECO:0000256" key="14">
    <source>
        <dbReference type="ARBA" id="ARBA00023180"/>
    </source>
</evidence>
<organism evidence="21 22">
    <name type="scientific">Actinia tenebrosa</name>
    <name type="common">Australian red waratah sea anemone</name>
    <dbReference type="NCBI Taxonomy" id="6105"/>
    <lineage>
        <taxon>Eukaryota</taxon>
        <taxon>Metazoa</taxon>
        <taxon>Cnidaria</taxon>
        <taxon>Anthozoa</taxon>
        <taxon>Hexacorallia</taxon>
        <taxon>Actiniaria</taxon>
        <taxon>Actiniidae</taxon>
        <taxon>Actinia</taxon>
    </lineage>
</organism>
<dbReference type="InterPro" id="IPR003137">
    <property type="entry name" value="PA_domain"/>
</dbReference>